<dbReference type="InterPro" id="IPR015849">
    <property type="entry name" value="Amyloid_glyco_heparin-bd"/>
</dbReference>
<dbReference type="PROSITE" id="PS51869">
    <property type="entry name" value="APP_E1"/>
    <property type="match status" value="1"/>
</dbReference>
<organism evidence="3">
    <name type="scientific">Hyalella azteca</name>
    <name type="common">Amphipod</name>
    <dbReference type="NCBI Taxonomy" id="294128"/>
    <lineage>
        <taxon>Eukaryota</taxon>
        <taxon>Metazoa</taxon>
        <taxon>Ecdysozoa</taxon>
        <taxon>Arthropoda</taxon>
        <taxon>Crustacea</taxon>
        <taxon>Multicrustacea</taxon>
        <taxon>Malacostraca</taxon>
        <taxon>Eumalacostraca</taxon>
        <taxon>Peracarida</taxon>
        <taxon>Amphipoda</taxon>
        <taxon>Senticaudata</taxon>
        <taxon>Talitrida</taxon>
        <taxon>Talitroidea</taxon>
        <taxon>Hyalellidae</taxon>
        <taxon>Hyalella</taxon>
    </lineage>
</organism>
<protein>
    <recommendedName>
        <fullName evidence="2">E1 domain-containing protein</fullName>
    </recommendedName>
</protein>
<gene>
    <name evidence="3" type="ORF">HAZT_HAZT001663</name>
</gene>
<dbReference type="Proteomes" id="UP000711488">
    <property type="component" value="Unassembled WGS sequence"/>
</dbReference>
<evidence type="ECO:0000256" key="1">
    <source>
        <dbReference type="PROSITE-ProRule" id="PRU01217"/>
    </source>
</evidence>
<comment type="caution">
    <text evidence="3">The sequence shown here is derived from an EMBL/GenBank/DDBJ whole genome shotgun (WGS) entry which is preliminary data.</text>
</comment>
<feature type="region of interest" description="GFLD subdomain" evidence="1">
    <location>
        <begin position="1"/>
        <end position="94"/>
    </location>
</feature>
<dbReference type="AlphaFoldDB" id="A0A6A0GYM1"/>
<evidence type="ECO:0000259" key="2">
    <source>
        <dbReference type="PROSITE" id="PS51869"/>
    </source>
</evidence>
<reference evidence="3" key="3">
    <citation type="submission" date="2019-06" db="EMBL/GenBank/DDBJ databases">
        <authorList>
            <person name="Poynton C."/>
            <person name="Hasenbein S."/>
            <person name="Benoit J.B."/>
            <person name="Sepulveda M.S."/>
            <person name="Poelchau M.F."/>
            <person name="Murali S.C."/>
            <person name="Chen S."/>
            <person name="Glastad K.M."/>
            <person name="Werren J.H."/>
            <person name="Vineis J.H."/>
            <person name="Bowen J.L."/>
            <person name="Friedrich M."/>
            <person name="Jones J."/>
            <person name="Robertson H.M."/>
            <person name="Feyereisen R."/>
            <person name="Mechler-Hickson A."/>
            <person name="Mathers N."/>
            <person name="Lee C.E."/>
            <person name="Colbourne J.K."/>
            <person name="Biales A."/>
            <person name="Johnston J.S."/>
            <person name="Wellborn G.A."/>
            <person name="Rosendale A.J."/>
            <person name="Cridge A.G."/>
            <person name="Munoz-Torres M.C."/>
            <person name="Bain P.A."/>
            <person name="Manny A.R."/>
            <person name="Major K.M."/>
            <person name="Lambert F.N."/>
            <person name="Vulpe C.D."/>
            <person name="Tuck P."/>
            <person name="Blalock B.J."/>
            <person name="Lin Y.-Y."/>
            <person name="Smith M.E."/>
            <person name="Ochoa-Acuna H."/>
            <person name="Chen M.-J.M."/>
            <person name="Childers C.P."/>
            <person name="Qu J."/>
            <person name="Dugan S."/>
            <person name="Lee S.L."/>
            <person name="Chao H."/>
            <person name="Dinh H."/>
            <person name="Han Y."/>
            <person name="Doddapaneni H."/>
            <person name="Worley K.C."/>
            <person name="Muzny D.M."/>
            <person name="Gibbs R.A."/>
            <person name="Richards S."/>
        </authorList>
    </citation>
    <scope>NUCLEOTIDE SEQUENCE</scope>
    <source>
        <strain evidence="3">HAZT.00-mixed</strain>
        <tissue evidence="3">Whole organism</tissue>
    </source>
</reference>
<evidence type="ECO:0000313" key="3">
    <source>
        <dbReference type="EMBL" id="KAA0191226.1"/>
    </source>
</evidence>
<feature type="domain" description="E1" evidence="2">
    <location>
        <begin position="1"/>
        <end position="100"/>
    </location>
</feature>
<name>A0A6A0GYM1_HYAAZ</name>
<dbReference type="InterPro" id="IPR036454">
    <property type="entry name" value="Amyloid_glyco_heparin-bd_sf"/>
</dbReference>
<reference evidence="3" key="1">
    <citation type="submission" date="2014-08" db="EMBL/GenBank/DDBJ databases">
        <authorList>
            <person name="Murali S."/>
            <person name="Richards S."/>
            <person name="Bandaranaike D."/>
            <person name="Bellair M."/>
            <person name="Blankenburg K."/>
            <person name="Chao H."/>
            <person name="Dinh H."/>
            <person name="Doddapaneni H."/>
            <person name="Dugan-Rocha S."/>
            <person name="Elkadiri S."/>
            <person name="Gnanaolivu R."/>
            <person name="Hughes D."/>
            <person name="Lee S."/>
            <person name="Li M."/>
            <person name="Ming W."/>
            <person name="Munidasa M."/>
            <person name="Muniz J."/>
            <person name="Nguyen L."/>
            <person name="Osuji N."/>
            <person name="Pu L.-L."/>
            <person name="Puazo M."/>
            <person name="Skinner E."/>
            <person name="Qu C."/>
            <person name="Quiroz J."/>
            <person name="Raj R."/>
            <person name="Weissenberger G."/>
            <person name="Xin Y."/>
            <person name="Zou X."/>
            <person name="Han Y."/>
            <person name="Worley K."/>
            <person name="Muzny D."/>
            <person name="Gibbs R."/>
        </authorList>
    </citation>
    <scope>NUCLEOTIDE SEQUENCE</scope>
    <source>
        <strain evidence="3">HAZT.00-mixed</strain>
        <tissue evidence="3">Whole organism</tissue>
    </source>
</reference>
<dbReference type="InterPro" id="IPR008154">
    <property type="entry name" value="Amyloid_glyco_extra"/>
</dbReference>
<dbReference type="SUPFAM" id="SSF56491">
    <property type="entry name" value="A heparin-binding domain"/>
    <property type="match status" value="1"/>
</dbReference>
<dbReference type="Gene3D" id="3.90.570.10">
    <property type="entry name" value="Amyloidogenic glycoprotein, heparin-binding domain"/>
    <property type="match status" value="1"/>
</dbReference>
<dbReference type="GO" id="GO:0008201">
    <property type="term" value="F:heparin binding"/>
    <property type="evidence" value="ECO:0007669"/>
    <property type="project" value="UniProtKB-UniRule"/>
</dbReference>
<dbReference type="OrthoDB" id="6147836at2759"/>
<reference evidence="3" key="2">
    <citation type="journal article" date="2018" name="Environ. Sci. Technol.">
        <title>The Toxicogenome of Hyalella azteca: A Model for Sediment Ecotoxicology and Evolutionary Toxicology.</title>
        <authorList>
            <person name="Poynton H.C."/>
            <person name="Hasenbein S."/>
            <person name="Benoit J.B."/>
            <person name="Sepulveda M.S."/>
            <person name="Poelchau M.F."/>
            <person name="Hughes D.S.T."/>
            <person name="Murali S.C."/>
            <person name="Chen S."/>
            <person name="Glastad K.M."/>
            <person name="Goodisman M.A.D."/>
            <person name="Werren J.H."/>
            <person name="Vineis J.H."/>
            <person name="Bowen J.L."/>
            <person name="Friedrich M."/>
            <person name="Jones J."/>
            <person name="Robertson H.M."/>
            <person name="Feyereisen R."/>
            <person name="Mechler-Hickson A."/>
            <person name="Mathers N."/>
            <person name="Lee C.E."/>
            <person name="Colbourne J.K."/>
            <person name="Biales A."/>
            <person name="Johnston J.S."/>
            <person name="Wellborn G.A."/>
            <person name="Rosendale A.J."/>
            <person name="Cridge A.G."/>
            <person name="Munoz-Torres M.C."/>
            <person name="Bain P.A."/>
            <person name="Manny A.R."/>
            <person name="Major K.M."/>
            <person name="Lambert F.N."/>
            <person name="Vulpe C.D."/>
            <person name="Tuck P."/>
            <person name="Blalock B.J."/>
            <person name="Lin Y.Y."/>
            <person name="Smith M.E."/>
            <person name="Ochoa-Acuna H."/>
            <person name="Chen M.M."/>
            <person name="Childers C.P."/>
            <person name="Qu J."/>
            <person name="Dugan S."/>
            <person name="Lee S.L."/>
            <person name="Chao H."/>
            <person name="Dinh H."/>
            <person name="Han Y."/>
            <person name="Doddapaneni H."/>
            <person name="Worley K.C."/>
            <person name="Muzny D.M."/>
            <person name="Gibbs R.A."/>
            <person name="Richards S."/>
        </authorList>
    </citation>
    <scope>NUCLEOTIDE SEQUENCE</scope>
    <source>
        <strain evidence="3">HAZT.00-mixed</strain>
        <tissue evidence="3">Whole organism</tissue>
    </source>
</reference>
<sequence length="100" mass="11079">MVCRGRTEYLAQYQAPTGEWRTNTAPAKITCLKDKLDILHYCKQVSNRPALLQAVPRQIFRARPAKLAATLPVLRSDKTAAGNPTLAAQIAEFVTSQQLL</sequence>
<dbReference type="EMBL" id="JQDR03012448">
    <property type="protein sequence ID" value="KAA0191226.1"/>
    <property type="molecule type" value="Genomic_DNA"/>
</dbReference>
<accession>A0A6A0GYM1</accession>
<proteinExistence type="inferred from homology"/>
<comment type="similarity">
    <text evidence="1">Belongs to the APP family.</text>
</comment>
<dbReference type="Pfam" id="PF02177">
    <property type="entry name" value="APP_N"/>
    <property type="match status" value="1"/>
</dbReference>
<comment type="caution">
    <text evidence="1">Lacks conserved residue(s) required for the propagation of feature annotation.</text>
</comment>